<dbReference type="InterPro" id="IPR005749">
    <property type="entry name" value="Ribosomal_uL15_bac-type"/>
</dbReference>
<dbReference type="RefSeq" id="WP_377382413.1">
    <property type="nucleotide sequence ID" value="NZ_JBHSSW010000066.1"/>
</dbReference>
<feature type="domain" description="Large ribosomal subunit protein uL15/eL18" evidence="7">
    <location>
        <begin position="76"/>
        <end position="149"/>
    </location>
</feature>
<keyword evidence="3 4" id="KW-0687">Ribonucleoprotein</keyword>
<reference evidence="9" key="1">
    <citation type="journal article" date="2019" name="Int. J. Syst. Evol. Microbiol.">
        <title>The Global Catalogue of Microorganisms (GCM) 10K type strain sequencing project: providing services to taxonomists for standard genome sequencing and annotation.</title>
        <authorList>
            <consortium name="The Broad Institute Genomics Platform"/>
            <consortium name="The Broad Institute Genome Sequencing Center for Infectious Disease"/>
            <person name="Wu L."/>
            <person name="Ma J."/>
        </authorList>
    </citation>
    <scope>NUCLEOTIDE SEQUENCE [LARGE SCALE GENOMIC DNA]</scope>
    <source>
        <strain evidence="9">CGMCC-1.15741</strain>
    </source>
</reference>
<dbReference type="InterPro" id="IPR001196">
    <property type="entry name" value="Ribosomal_uL15_CS"/>
</dbReference>
<comment type="function">
    <text evidence="4">Binds to the 23S rRNA.</text>
</comment>
<dbReference type="InterPro" id="IPR021131">
    <property type="entry name" value="Ribosomal_uL15/eL18"/>
</dbReference>
<evidence type="ECO:0000256" key="6">
    <source>
        <dbReference type="SAM" id="MobiDB-lite"/>
    </source>
</evidence>
<accession>A0ABW1SEV3</accession>
<comment type="caution">
    <text evidence="8">The sequence shown here is derived from an EMBL/GenBank/DDBJ whole genome shotgun (WGS) entry which is preliminary data.</text>
</comment>
<comment type="subunit">
    <text evidence="4">Part of the 50S ribosomal subunit.</text>
</comment>
<evidence type="ECO:0000256" key="4">
    <source>
        <dbReference type="HAMAP-Rule" id="MF_01341"/>
    </source>
</evidence>
<evidence type="ECO:0000313" key="8">
    <source>
        <dbReference type="EMBL" id="MFC6200247.1"/>
    </source>
</evidence>
<dbReference type="PANTHER" id="PTHR12934">
    <property type="entry name" value="50S RIBOSOMAL PROTEIN L15"/>
    <property type="match status" value="1"/>
</dbReference>
<evidence type="ECO:0000256" key="3">
    <source>
        <dbReference type="ARBA" id="ARBA00023274"/>
    </source>
</evidence>
<feature type="compositionally biased region" description="Gly residues" evidence="6">
    <location>
        <begin position="21"/>
        <end position="35"/>
    </location>
</feature>
<dbReference type="Gene3D" id="3.100.10.10">
    <property type="match status" value="1"/>
</dbReference>
<dbReference type="GO" id="GO:0005840">
    <property type="term" value="C:ribosome"/>
    <property type="evidence" value="ECO:0007669"/>
    <property type="project" value="UniProtKB-KW"/>
</dbReference>
<keyword evidence="9" id="KW-1185">Reference proteome</keyword>
<evidence type="ECO:0000256" key="2">
    <source>
        <dbReference type="ARBA" id="ARBA00022980"/>
    </source>
</evidence>
<name>A0ABW1SEV3_9PROT</name>
<dbReference type="EMBL" id="JBHSSW010000066">
    <property type="protein sequence ID" value="MFC6200247.1"/>
    <property type="molecule type" value="Genomic_DNA"/>
</dbReference>
<dbReference type="SUPFAM" id="SSF52080">
    <property type="entry name" value="Ribosomal proteins L15p and L18e"/>
    <property type="match status" value="1"/>
</dbReference>
<evidence type="ECO:0000256" key="1">
    <source>
        <dbReference type="ARBA" id="ARBA00007320"/>
    </source>
</evidence>
<proteinExistence type="inferred from homology"/>
<dbReference type="PANTHER" id="PTHR12934:SF11">
    <property type="entry name" value="LARGE RIBOSOMAL SUBUNIT PROTEIN UL15M"/>
    <property type="match status" value="1"/>
</dbReference>
<evidence type="ECO:0000256" key="5">
    <source>
        <dbReference type="RuleBase" id="RU003888"/>
    </source>
</evidence>
<sequence>MKLNELSDNPGAVKARKRVGRGVGSGTGKTGGRGVKGQKSRSGVALNGFEGGQMPIYMRLPKRGFKAPNAKKYTWVNLGRITKAIESGQLDGKADITEDTLVASGVLRRSRDGVRLLAKGDAPKGVNITVTGASKAAIEAVKAAGGNVTVTAPSTEETE</sequence>
<dbReference type="HAMAP" id="MF_01341">
    <property type="entry name" value="Ribosomal_uL15"/>
    <property type="match status" value="1"/>
</dbReference>
<keyword evidence="4" id="KW-0694">RNA-binding</keyword>
<dbReference type="InterPro" id="IPR036227">
    <property type="entry name" value="Ribosomal_uL15/eL18_sf"/>
</dbReference>
<gene>
    <name evidence="4 8" type="primary">rplO</name>
    <name evidence="8" type="ORF">ACFQDM_19410</name>
</gene>
<dbReference type="NCBIfam" id="TIGR01071">
    <property type="entry name" value="rplO_bact"/>
    <property type="match status" value="1"/>
</dbReference>
<comment type="similarity">
    <text evidence="1 4 5">Belongs to the universal ribosomal protein uL15 family.</text>
</comment>
<organism evidence="8 9">
    <name type="scientific">Ponticaulis profundi</name>
    <dbReference type="NCBI Taxonomy" id="2665222"/>
    <lineage>
        <taxon>Bacteria</taxon>
        <taxon>Pseudomonadati</taxon>
        <taxon>Pseudomonadota</taxon>
        <taxon>Alphaproteobacteria</taxon>
        <taxon>Hyphomonadales</taxon>
        <taxon>Hyphomonadaceae</taxon>
        <taxon>Ponticaulis</taxon>
    </lineage>
</organism>
<dbReference type="Pfam" id="PF00828">
    <property type="entry name" value="Ribosomal_L27A"/>
    <property type="match status" value="1"/>
</dbReference>
<dbReference type="Proteomes" id="UP001596303">
    <property type="component" value="Unassembled WGS sequence"/>
</dbReference>
<evidence type="ECO:0000313" key="9">
    <source>
        <dbReference type="Proteomes" id="UP001596303"/>
    </source>
</evidence>
<dbReference type="InterPro" id="IPR030878">
    <property type="entry name" value="Ribosomal_uL15"/>
</dbReference>
<evidence type="ECO:0000259" key="7">
    <source>
        <dbReference type="Pfam" id="PF00828"/>
    </source>
</evidence>
<keyword evidence="2 4" id="KW-0689">Ribosomal protein</keyword>
<dbReference type="PROSITE" id="PS00475">
    <property type="entry name" value="RIBOSOMAL_L15"/>
    <property type="match status" value="1"/>
</dbReference>
<feature type="region of interest" description="Disordered" evidence="6">
    <location>
        <begin position="1"/>
        <end position="44"/>
    </location>
</feature>
<protein>
    <recommendedName>
        <fullName evidence="4">Large ribosomal subunit protein uL15</fullName>
    </recommendedName>
</protein>
<keyword evidence="4" id="KW-0699">rRNA-binding</keyword>